<name>A0AA42LVH3_9BURK</name>
<sequence length="113" mass="12554">MSKQSIRPQGAEGISHARTLQNPNTLVKHNRLTRGAPTIDLGLASIYLDCMLEQKERTRALLSVIQDLVQRMDNPDLSTLVSLAADLNEDHERWYELRECLGLAEAKESGGVA</sequence>
<feature type="compositionally biased region" description="Polar residues" evidence="1">
    <location>
        <begin position="18"/>
        <end position="27"/>
    </location>
</feature>
<accession>A0AA42LVH3</accession>
<feature type="region of interest" description="Disordered" evidence="1">
    <location>
        <begin position="1"/>
        <end position="29"/>
    </location>
</feature>
<comment type="caution">
    <text evidence="2">The sequence shown here is derived from an EMBL/GenBank/DDBJ whole genome shotgun (WGS) entry which is preliminary data.</text>
</comment>
<dbReference type="EMBL" id="JAOCDZ010000038">
    <property type="protein sequence ID" value="MDH0740194.1"/>
    <property type="molecule type" value="Genomic_DNA"/>
</dbReference>
<evidence type="ECO:0000313" key="2">
    <source>
        <dbReference type="EMBL" id="MDH0740194.1"/>
    </source>
</evidence>
<reference evidence="2" key="1">
    <citation type="submission" date="2022-09" db="EMBL/GenBank/DDBJ databases">
        <title>Intensive care unit water sources are persistently colonized with multi-drug resistant bacteria and are the site of extensive horizontal gene transfer of antibiotic resistance genes.</title>
        <authorList>
            <person name="Diorio-Toth L."/>
        </authorList>
    </citation>
    <scope>NUCLEOTIDE SEQUENCE</scope>
    <source>
        <strain evidence="2">GD03843</strain>
    </source>
</reference>
<organism evidence="2 3">
    <name type="scientific">Achromobacter spanius</name>
    <dbReference type="NCBI Taxonomy" id="217203"/>
    <lineage>
        <taxon>Bacteria</taxon>
        <taxon>Pseudomonadati</taxon>
        <taxon>Pseudomonadota</taxon>
        <taxon>Betaproteobacteria</taxon>
        <taxon>Burkholderiales</taxon>
        <taxon>Alcaligenaceae</taxon>
        <taxon>Achromobacter</taxon>
    </lineage>
</organism>
<protein>
    <submittedName>
        <fullName evidence="2">Uncharacterized protein</fullName>
    </submittedName>
</protein>
<evidence type="ECO:0000256" key="1">
    <source>
        <dbReference type="SAM" id="MobiDB-lite"/>
    </source>
</evidence>
<evidence type="ECO:0000313" key="3">
    <source>
        <dbReference type="Proteomes" id="UP001161094"/>
    </source>
</evidence>
<gene>
    <name evidence="2" type="ORF">N5D93_30665</name>
</gene>
<proteinExistence type="predicted"/>
<dbReference type="AlphaFoldDB" id="A0AA42LVH3"/>
<dbReference type="RefSeq" id="WP_279997600.1">
    <property type="nucleotide sequence ID" value="NZ_JAOCDZ010000038.1"/>
</dbReference>
<dbReference type="Proteomes" id="UP001161094">
    <property type="component" value="Unassembled WGS sequence"/>
</dbReference>